<evidence type="ECO:0000259" key="1">
    <source>
        <dbReference type="SMART" id="SM00974"/>
    </source>
</evidence>
<name>A0A940T2W7_9MICO</name>
<keyword evidence="3" id="KW-1185">Reference proteome</keyword>
<accession>A0A940T2W7</accession>
<reference evidence="2" key="1">
    <citation type="submission" date="2021-02" db="EMBL/GenBank/DDBJ databases">
        <title>Sequencing the genomes of 1000 actinobacteria strains.</title>
        <authorList>
            <person name="Klenk H.-P."/>
        </authorList>
    </citation>
    <scope>NUCLEOTIDE SEQUENCE</scope>
    <source>
        <strain evidence="2">DSM 22850</strain>
    </source>
</reference>
<dbReference type="SMART" id="SM00974">
    <property type="entry name" value="T5orf172"/>
    <property type="match status" value="1"/>
</dbReference>
<proteinExistence type="predicted"/>
<dbReference type="RefSeq" id="WP_209704134.1">
    <property type="nucleotide sequence ID" value="NZ_JAFIDA010000001.1"/>
</dbReference>
<evidence type="ECO:0000313" key="2">
    <source>
        <dbReference type="EMBL" id="MBP1325049.1"/>
    </source>
</evidence>
<sequence>MTEHEDEFEAAPTSLQDLIDNDLDGLLDVPEKPKKATATDRLQRAFLEIVEFRRTHDRLPSATTRDIAERKLGARLDGILADDAKLEELKPLDEFGMLEVAKAPSSLEDLLEDDDLDDLLGDETGILDVSDLPVFKRPESPDSVAQRVKAQDFDLFEPLFKAKHAELADGTYQLMPFTGMDLIREGVFFVLSGVMCFVAEVGDDVDLVVGGKPKQKQRLRVVFENGTESAMYRQSLMTRLYEAQGQVLARTGHDVSEVLDPDIESGHIYVLQSMSTDPQVANIKDLHKIGFSTTSVEQRVKGASTSPTYLMAPVKIVADYRVYNLKASALENLLHRVFADVRLALTQVDKKGQNYDPSEWFVVPRDAINEAVAMIMSGEITDYVYDKVQQRLVGSKHE</sequence>
<dbReference type="InterPro" id="IPR018306">
    <property type="entry name" value="Phage_T5_Orf172_DNA-bd"/>
</dbReference>
<dbReference type="AlphaFoldDB" id="A0A940T2W7"/>
<dbReference type="Pfam" id="PF13455">
    <property type="entry name" value="MUG113"/>
    <property type="match status" value="1"/>
</dbReference>
<dbReference type="EMBL" id="JAFIDA010000001">
    <property type="protein sequence ID" value="MBP1325049.1"/>
    <property type="molecule type" value="Genomic_DNA"/>
</dbReference>
<organism evidence="2 3">
    <name type="scientific">Leucobacter exalbidus</name>
    <dbReference type="NCBI Taxonomy" id="662960"/>
    <lineage>
        <taxon>Bacteria</taxon>
        <taxon>Bacillati</taxon>
        <taxon>Actinomycetota</taxon>
        <taxon>Actinomycetes</taxon>
        <taxon>Micrococcales</taxon>
        <taxon>Microbacteriaceae</taxon>
        <taxon>Leucobacter</taxon>
    </lineage>
</organism>
<gene>
    <name evidence="2" type="ORF">JOF28_000281</name>
</gene>
<comment type="caution">
    <text evidence="2">The sequence shown here is derived from an EMBL/GenBank/DDBJ whole genome shotgun (WGS) entry which is preliminary data.</text>
</comment>
<feature type="domain" description="Bacteriophage T5 Orf172 DNA-binding" evidence="1">
    <location>
        <begin position="281"/>
        <end position="375"/>
    </location>
</feature>
<dbReference type="Proteomes" id="UP000675163">
    <property type="component" value="Unassembled WGS sequence"/>
</dbReference>
<protein>
    <recommendedName>
        <fullName evidence="1">Bacteriophage T5 Orf172 DNA-binding domain-containing protein</fullName>
    </recommendedName>
</protein>
<evidence type="ECO:0000313" key="3">
    <source>
        <dbReference type="Proteomes" id="UP000675163"/>
    </source>
</evidence>